<evidence type="ECO:0000259" key="1">
    <source>
        <dbReference type="Pfam" id="PF21906"/>
    </source>
</evidence>
<dbReference type="Gene3D" id="3.90.79.10">
    <property type="entry name" value="Nucleoside Triphosphate Pyrophosphohydrolase"/>
    <property type="match status" value="1"/>
</dbReference>
<dbReference type="CDD" id="cd18873">
    <property type="entry name" value="NUDIX_NadM_like"/>
    <property type="match status" value="1"/>
</dbReference>
<protein>
    <submittedName>
        <fullName evidence="2">NAD regulator</fullName>
    </submittedName>
</protein>
<comment type="caution">
    <text evidence="2">The sequence shown here is derived from an EMBL/GenBank/DDBJ whole genome shotgun (WGS) entry which is preliminary data.</text>
</comment>
<accession>A0ABV7M847</accession>
<dbReference type="Proteomes" id="UP001595607">
    <property type="component" value="Unassembled WGS sequence"/>
</dbReference>
<reference evidence="3" key="1">
    <citation type="journal article" date="2019" name="Int. J. Syst. Evol. Microbiol.">
        <title>The Global Catalogue of Microorganisms (GCM) 10K type strain sequencing project: providing services to taxonomists for standard genome sequencing and annotation.</title>
        <authorList>
            <consortium name="The Broad Institute Genomics Platform"/>
            <consortium name="The Broad Institute Genome Sequencing Center for Infectious Disease"/>
            <person name="Wu L."/>
            <person name="Ma J."/>
        </authorList>
    </citation>
    <scope>NUCLEOTIDE SEQUENCE [LARGE SCALE GENOMIC DNA]</scope>
    <source>
        <strain evidence="3">KCTC 22245</strain>
    </source>
</reference>
<dbReference type="SUPFAM" id="SSF55811">
    <property type="entry name" value="Nudix"/>
    <property type="match status" value="1"/>
</dbReference>
<gene>
    <name evidence="2" type="ORF">ACFONP_02435</name>
</gene>
<evidence type="ECO:0000313" key="3">
    <source>
        <dbReference type="Proteomes" id="UP001595607"/>
    </source>
</evidence>
<dbReference type="InterPro" id="IPR011213">
    <property type="entry name" value="NMN_biosyn"/>
</dbReference>
<dbReference type="Pfam" id="PF21906">
    <property type="entry name" value="WHD_NrtR"/>
    <property type="match status" value="1"/>
</dbReference>
<organism evidence="2 3">
    <name type="scientific">Parvularcula lutaonensis</name>
    <dbReference type="NCBI Taxonomy" id="491923"/>
    <lineage>
        <taxon>Bacteria</taxon>
        <taxon>Pseudomonadati</taxon>
        <taxon>Pseudomonadota</taxon>
        <taxon>Alphaproteobacteria</taxon>
        <taxon>Parvularculales</taxon>
        <taxon>Parvularculaceae</taxon>
        <taxon>Parvularcula</taxon>
    </lineage>
</organism>
<dbReference type="InterPro" id="IPR036390">
    <property type="entry name" value="WH_DNA-bd_sf"/>
</dbReference>
<proteinExistence type="predicted"/>
<sequence>MEHRLVIGLNIALTALRDGEPHVLCVKRPGGWGLPFGRFDPDEHRTFELALRDFVERQTAVPLGYVEQLYTFGDKGREAPRASLVSGDEADRIVSVGYLALSPEATEPSLESAAWLPWYRFFPWEDQRAEGQDLRQVIAGQLYRWAGDHEDRQERLRSTFFSADDCWEEERALDRYELMYEARLVAEAHRDRDGVEGPELFGEAMISDHRRILATAIGRLRGKLRYRPVIFKLIPETFTLSTLQSAVEALLGFSVHKQNFRRSVESAGLVEKTSQTAQQTKGRPAALYRAGPLADVATATGLTLPRLKIPARQVVSSPEPSKGSSTK</sequence>
<dbReference type="RefSeq" id="WP_189572867.1">
    <property type="nucleotide sequence ID" value="NZ_BMXU01000001.1"/>
</dbReference>
<name>A0ABV7M847_9PROT</name>
<dbReference type="SUPFAM" id="SSF46785">
    <property type="entry name" value="Winged helix' DNA-binding domain"/>
    <property type="match status" value="1"/>
</dbReference>
<dbReference type="InterPro" id="IPR054105">
    <property type="entry name" value="WHD_NrtR"/>
</dbReference>
<dbReference type="PIRSF" id="PIRSF019423">
    <property type="entry name" value="NMN_biosyn"/>
    <property type="match status" value="1"/>
</dbReference>
<dbReference type="EMBL" id="JBHRVA010000002">
    <property type="protein sequence ID" value="MFC3301589.1"/>
    <property type="molecule type" value="Genomic_DNA"/>
</dbReference>
<keyword evidence="3" id="KW-1185">Reference proteome</keyword>
<evidence type="ECO:0000313" key="2">
    <source>
        <dbReference type="EMBL" id="MFC3301589.1"/>
    </source>
</evidence>
<dbReference type="InterPro" id="IPR036388">
    <property type="entry name" value="WH-like_DNA-bd_sf"/>
</dbReference>
<feature type="domain" description="NrtR DNA-binding winged helix" evidence="1">
    <location>
        <begin position="231"/>
        <end position="289"/>
    </location>
</feature>
<dbReference type="Gene3D" id="1.10.10.10">
    <property type="entry name" value="Winged helix-like DNA-binding domain superfamily/Winged helix DNA-binding domain"/>
    <property type="match status" value="1"/>
</dbReference>
<dbReference type="InterPro" id="IPR015797">
    <property type="entry name" value="NUDIX_hydrolase-like_dom_sf"/>
</dbReference>